<feature type="binding site" evidence="10">
    <location>
        <position position="83"/>
    </location>
    <ligand>
        <name>sn-glycerol 3-phosphate</name>
        <dbReference type="ChEBI" id="CHEBI:57597"/>
    </ligand>
</feature>
<evidence type="ECO:0000256" key="3">
    <source>
        <dbReference type="ARBA" id="ARBA00022679"/>
    </source>
</evidence>
<feature type="binding site" evidence="10">
    <location>
        <position position="12"/>
    </location>
    <ligand>
        <name>ADP</name>
        <dbReference type="ChEBI" id="CHEBI:456216"/>
    </ligand>
</feature>
<dbReference type="Pfam" id="PF02782">
    <property type="entry name" value="FGGY_C"/>
    <property type="match status" value="1"/>
</dbReference>
<dbReference type="Gene3D" id="3.30.420.40">
    <property type="match status" value="2"/>
</dbReference>
<comment type="pathway">
    <text evidence="1 10">Polyol metabolism; glycerol degradation via glycerol kinase pathway; sn-glycerol 3-phosphate from glycerol: step 1/1.</text>
</comment>
<protein>
    <recommendedName>
        <fullName evidence="10">Glycerol kinase</fullName>
        <ecNumber evidence="10">2.7.1.30</ecNumber>
    </recommendedName>
    <alternativeName>
        <fullName evidence="10">ATP:glycerol 3-phosphotransferase</fullName>
    </alternativeName>
    <alternativeName>
        <fullName evidence="10">Glycerokinase</fullName>
        <shortName evidence="10">GK</shortName>
    </alternativeName>
</protein>
<evidence type="ECO:0000256" key="11">
    <source>
        <dbReference type="RuleBase" id="RU003733"/>
    </source>
</evidence>
<keyword evidence="3 10" id="KW-0808">Transferase</keyword>
<keyword evidence="5 10" id="KW-0418">Kinase</keyword>
<dbReference type="GO" id="GO:0006072">
    <property type="term" value="P:glycerol-3-phosphate metabolic process"/>
    <property type="evidence" value="ECO:0007669"/>
    <property type="project" value="InterPro"/>
</dbReference>
<feature type="binding site" evidence="10">
    <location>
        <position position="268"/>
    </location>
    <ligand>
        <name>ATP</name>
        <dbReference type="ChEBI" id="CHEBI:30616"/>
    </ligand>
</feature>
<keyword evidence="4 10" id="KW-0547">Nucleotide-binding</keyword>
<evidence type="ECO:0000256" key="1">
    <source>
        <dbReference type="ARBA" id="ARBA00005190"/>
    </source>
</evidence>
<comment type="function">
    <text evidence="9 10">Key enzyme in the regulation of glycerol uptake and metabolism. Catalyzes the phosphorylation of glycerol to yield sn-glycerol 3-phosphate.</text>
</comment>
<dbReference type="FunFam" id="3.30.420.40:FF:000008">
    <property type="entry name" value="Glycerol kinase"/>
    <property type="match status" value="1"/>
</dbReference>
<feature type="binding site" evidence="10">
    <location>
        <position position="12"/>
    </location>
    <ligand>
        <name>ATP</name>
        <dbReference type="ChEBI" id="CHEBI:30616"/>
    </ligand>
</feature>
<dbReference type="GO" id="GO:0019563">
    <property type="term" value="P:glycerol catabolic process"/>
    <property type="evidence" value="ECO:0007669"/>
    <property type="project" value="UniProtKB-UniRule"/>
</dbReference>
<feature type="binding site" evidence="10">
    <location>
        <position position="82"/>
    </location>
    <ligand>
        <name>sn-glycerol 3-phosphate</name>
        <dbReference type="ChEBI" id="CHEBI:57597"/>
    </ligand>
</feature>
<evidence type="ECO:0000256" key="8">
    <source>
        <dbReference type="ARBA" id="ARBA00052101"/>
    </source>
</evidence>
<feature type="binding site" evidence="10">
    <location>
        <position position="413"/>
    </location>
    <ligand>
        <name>ADP</name>
        <dbReference type="ChEBI" id="CHEBI:456216"/>
    </ligand>
</feature>
<dbReference type="GO" id="GO:0005524">
    <property type="term" value="F:ATP binding"/>
    <property type="evidence" value="ECO:0007669"/>
    <property type="project" value="UniProtKB-UniRule"/>
</dbReference>
<evidence type="ECO:0000313" key="15">
    <source>
        <dbReference type="Proteomes" id="UP000539111"/>
    </source>
</evidence>
<keyword evidence="15" id="KW-1185">Reference proteome</keyword>
<dbReference type="InterPro" id="IPR018484">
    <property type="entry name" value="FGGY_N"/>
</dbReference>
<comment type="similarity">
    <text evidence="2 10 11">Belongs to the FGGY kinase family.</text>
</comment>
<evidence type="ECO:0000256" key="6">
    <source>
        <dbReference type="ARBA" id="ARBA00022798"/>
    </source>
</evidence>
<dbReference type="SUPFAM" id="SSF53067">
    <property type="entry name" value="Actin-like ATPase domain"/>
    <property type="match status" value="2"/>
</dbReference>
<feature type="binding site" evidence="10">
    <location>
        <position position="246"/>
    </location>
    <ligand>
        <name>glycerol</name>
        <dbReference type="ChEBI" id="CHEBI:17754"/>
    </ligand>
</feature>
<feature type="binding site" evidence="10">
    <location>
        <position position="312"/>
    </location>
    <ligand>
        <name>ADP</name>
        <dbReference type="ChEBI" id="CHEBI:456216"/>
    </ligand>
</feature>
<comment type="activity regulation">
    <text evidence="10">Inhibited by fructose 1,6-bisphosphate (FBP).</text>
</comment>
<dbReference type="PANTHER" id="PTHR10196">
    <property type="entry name" value="SUGAR KINASE"/>
    <property type="match status" value="1"/>
</dbReference>
<dbReference type="FunFam" id="3.30.420.40:FF:000007">
    <property type="entry name" value="Glycerol kinase"/>
    <property type="match status" value="1"/>
</dbReference>
<feature type="binding site" evidence="10">
    <location>
        <position position="316"/>
    </location>
    <ligand>
        <name>ATP</name>
        <dbReference type="ChEBI" id="CHEBI:30616"/>
    </ligand>
</feature>
<dbReference type="InterPro" id="IPR000577">
    <property type="entry name" value="Carb_kinase_FGGY"/>
</dbReference>
<evidence type="ECO:0000256" key="4">
    <source>
        <dbReference type="ARBA" id="ARBA00022741"/>
    </source>
</evidence>
<feature type="binding site" evidence="10">
    <location>
        <position position="83"/>
    </location>
    <ligand>
        <name>glycerol</name>
        <dbReference type="ChEBI" id="CHEBI:17754"/>
    </ligand>
</feature>
<evidence type="ECO:0000256" key="7">
    <source>
        <dbReference type="ARBA" id="ARBA00022840"/>
    </source>
</evidence>
<feature type="binding site" evidence="10">
    <location>
        <position position="268"/>
    </location>
    <ligand>
        <name>ADP</name>
        <dbReference type="ChEBI" id="CHEBI:456216"/>
    </ligand>
</feature>
<comment type="caution">
    <text evidence="14">The sequence shown here is derived from an EMBL/GenBank/DDBJ whole genome shotgun (WGS) entry which is preliminary data.</text>
</comment>
<feature type="binding site" evidence="10">
    <location>
        <position position="12"/>
    </location>
    <ligand>
        <name>sn-glycerol 3-phosphate</name>
        <dbReference type="ChEBI" id="CHEBI:57597"/>
    </ligand>
</feature>
<feature type="domain" description="Carbohydrate kinase FGGY C-terminal" evidence="13">
    <location>
        <begin position="263"/>
        <end position="452"/>
    </location>
</feature>
<evidence type="ECO:0000256" key="9">
    <source>
        <dbReference type="ARBA" id="ARBA00054633"/>
    </source>
</evidence>
<dbReference type="AlphaFoldDB" id="A0A7Z0D0X2"/>
<dbReference type="InterPro" id="IPR018485">
    <property type="entry name" value="FGGY_C"/>
</dbReference>
<dbReference type="HAMAP" id="MF_00186">
    <property type="entry name" value="Glycerol_kin"/>
    <property type="match status" value="1"/>
</dbReference>
<dbReference type="InterPro" id="IPR005999">
    <property type="entry name" value="Glycerol_kin"/>
</dbReference>
<feature type="domain" description="Carbohydrate kinase FGGY N-terminal" evidence="12">
    <location>
        <begin position="4"/>
        <end position="253"/>
    </location>
</feature>
<feature type="binding site" evidence="10">
    <location>
        <position position="134"/>
    </location>
    <ligand>
        <name>sn-glycerol 3-phosphate</name>
        <dbReference type="ChEBI" id="CHEBI:57597"/>
    </ligand>
</feature>
<feature type="binding site" evidence="10">
    <location>
        <position position="246"/>
    </location>
    <ligand>
        <name>sn-glycerol 3-phosphate</name>
        <dbReference type="ChEBI" id="CHEBI:57597"/>
    </ligand>
</feature>
<evidence type="ECO:0000256" key="2">
    <source>
        <dbReference type="ARBA" id="ARBA00009156"/>
    </source>
</evidence>
<keyword evidence="6 10" id="KW-0319">Glycerol metabolism</keyword>
<dbReference type="InterPro" id="IPR043129">
    <property type="entry name" value="ATPase_NBD"/>
</dbReference>
<dbReference type="PROSITE" id="PS00445">
    <property type="entry name" value="FGGY_KINASES_2"/>
    <property type="match status" value="1"/>
</dbReference>
<organism evidence="14 15">
    <name type="scientific">Spelaeicoccus albus</name>
    <dbReference type="NCBI Taxonomy" id="1280376"/>
    <lineage>
        <taxon>Bacteria</taxon>
        <taxon>Bacillati</taxon>
        <taxon>Actinomycetota</taxon>
        <taxon>Actinomycetes</taxon>
        <taxon>Micrococcales</taxon>
        <taxon>Brevibacteriaceae</taxon>
        <taxon>Spelaeicoccus</taxon>
    </lineage>
</organism>
<dbReference type="EC" id="2.7.1.30" evidence="10"/>
<dbReference type="PANTHER" id="PTHR10196:SF69">
    <property type="entry name" value="GLYCEROL KINASE"/>
    <property type="match status" value="1"/>
</dbReference>
<feature type="binding site" evidence="10">
    <location>
        <position position="134"/>
    </location>
    <ligand>
        <name>glycerol</name>
        <dbReference type="ChEBI" id="CHEBI:17754"/>
    </ligand>
</feature>
<feature type="binding site" evidence="10">
    <location>
        <position position="413"/>
    </location>
    <ligand>
        <name>ATP</name>
        <dbReference type="ChEBI" id="CHEBI:30616"/>
    </ligand>
</feature>
<feature type="binding site" evidence="10">
    <location>
        <position position="13"/>
    </location>
    <ligand>
        <name>ATP</name>
        <dbReference type="ChEBI" id="CHEBI:30616"/>
    </ligand>
</feature>
<reference evidence="14 15" key="1">
    <citation type="submission" date="2020-07" db="EMBL/GenBank/DDBJ databases">
        <title>Sequencing the genomes of 1000 actinobacteria strains.</title>
        <authorList>
            <person name="Klenk H.-P."/>
        </authorList>
    </citation>
    <scope>NUCLEOTIDE SEQUENCE [LARGE SCALE GENOMIC DNA]</scope>
    <source>
        <strain evidence="14 15">DSM 26341</strain>
    </source>
</reference>
<evidence type="ECO:0000256" key="5">
    <source>
        <dbReference type="ARBA" id="ARBA00022777"/>
    </source>
</evidence>
<evidence type="ECO:0000313" key="14">
    <source>
        <dbReference type="EMBL" id="NYI65993.1"/>
    </source>
</evidence>
<dbReference type="CDD" id="cd07769">
    <property type="entry name" value="ASKHA_NBD_FGGY_GK"/>
    <property type="match status" value="1"/>
</dbReference>
<feature type="binding site" evidence="10">
    <location>
        <position position="16"/>
    </location>
    <ligand>
        <name>ADP</name>
        <dbReference type="ChEBI" id="CHEBI:456216"/>
    </ligand>
</feature>
<dbReference type="InterPro" id="IPR018483">
    <property type="entry name" value="Carb_kinase_FGGY_CS"/>
</dbReference>
<dbReference type="GO" id="GO:0005829">
    <property type="term" value="C:cytosol"/>
    <property type="evidence" value="ECO:0007669"/>
    <property type="project" value="UniProtKB-ARBA"/>
</dbReference>
<comment type="catalytic activity">
    <reaction evidence="8 10">
        <text>glycerol + ATP = sn-glycerol 3-phosphate + ADP + H(+)</text>
        <dbReference type="Rhea" id="RHEA:21644"/>
        <dbReference type="ChEBI" id="CHEBI:15378"/>
        <dbReference type="ChEBI" id="CHEBI:17754"/>
        <dbReference type="ChEBI" id="CHEBI:30616"/>
        <dbReference type="ChEBI" id="CHEBI:57597"/>
        <dbReference type="ChEBI" id="CHEBI:456216"/>
        <dbReference type="EC" id="2.7.1.30"/>
    </reaction>
</comment>
<sequence>MTQYVVAIDQGTTSTRAIVFDHAGTIVSSGQIEHEQIFPHAGWVEHDPMEIWHNTRQVIGEALSKADITRHSVDAIGITNQRETTVVWDKNTGQPVYNAIVWQDTRTQPIVDRLAKVGGPERFKPTVGLPLATYFAGTKIVWILENVDGAREKADAGDLLFGTTDSWVLWNLTGGVNGGVHATDVTNASRTMFMDLKTLQWDDEILKTFGVPKSMLPEIKSSSEVYGNAESSSLLREVPIAGILGDQQAATFGQAAFDPGEAKNTYGTGNFVIFNTGEEIVHSENGLLTTLGYKLGDDKPHYALEGSIAVTGSLVQWLRDNLGLIKSAPEVEELAKTVDDNGGAYFVPAFSGLFAPYWRSDARGALVGMTRFVNKGHMARAALEATAFQTREVLDAVNADSGVPLSELKVDGGMTGNDLLMQFQADVLDVPVVRPVVSETTALGAAYAAGLAVGYWSDLDELRSNWQEDSRWTPNIDPDERDRQIRNWKKAVTKTFGWVDEDVQ</sequence>
<accession>A0A7Z0D0X2</accession>
<dbReference type="EMBL" id="JACBZP010000001">
    <property type="protein sequence ID" value="NYI65993.1"/>
    <property type="molecule type" value="Genomic_DNA"/>
</dbReference>
<proteinExistence type="inferred from homology"/>
<feature type="binding site" evidence="10">
    <location>
        <position position="14"/>
    </location>
    <ligand>
        <name>ATP</name>
        <dbReference type="ChEBI" id="CHEBI:30616"/>
    </ligand>
</feature>
<feature type="binding site" evidence="10">
    <location>
        <position position="312"/>
    </location>
    <ligand>
        <name>ATP</name>
        <dbReference type="ChEBI" id="CHEBI:30616"/>
    </ligand>
</feature>
<evidence type="ECO:0000259" key="13">
    <source>
        <dbReference type="Pfam" id="PF02782"/>
    </source>
</evidence>
<dbReference type="NCBIfam" id="TIGR01311">
    <property type="entry name" value="glycerol_kin"/>
    <property type="match status" value="1"/>
</dbReference>
<dbReference type="Proteomes" id="UP000539111">
    <property type="component" value="Unassembled WGS sequence"/>
</dbReference>
<dbReference type="Pfam" id="PF00370">
    <property type="entry name" value="FGGY_N"/>
    <property type="match status" value="1"/>
</dbReference>
<dbReference type="RefSeq" id="WP_179425077.1">
    <property type="nucleotide sequence ID" value="NZ_JACBZP010000001.1"/>
</dbReference>
<gene>
    <name evidence="10" type="primary">glpK</name>
    <name evidence="14" type="ORF">BJY26_000299</name>
</gene>
<feature type="binding site" evidence="10">
    <location>
        <position position="247"/>
    </location>
    <ligand>
        <name>glycerol</name>
        <dbReference type="ChEBI" id="CHEBI:17754"/>
    </ligand>
</feature>
<name>A0A7Z0D0X2_9MICO</name>
<dbReference type="PIRSF" id="PIRSF000538">
    <property type="entry name" value="GlpK"/>
    <property type="match status" value="1"/>
</dbReference>
<feature type="binding site" evidence="10">
    <location>
        <position position="82"/>
    </location>
    <ligand>
        <name>glycerol</name>
        <dbReference type="ChEBI" id="CHEBI:17754"/>
    </ligand>
</feature>
<feature type="binding site" evidence="10">
    <location>
        <position position="417"/>
    </location>
    <ligand>
        <name>ADP</name>
        <dbReference type="ChEBI" id="CHEBI:456216"/>
    </ligand>
</feature>
<evidence type="ECO:0000256" key="10">
    <source>
        <dbReference type="HAMAP-Rule" id="MF_00186"/>
    </source>
</evidence>
<evidence type="ECO:0000259" key="12">
    <source>
        <dbReference type="Pfam" id="PF00370"/>
    </source>
</evidence>
<keyword evidence="7 10" id="KW-0067">ATP-binding</keyword>
<dbReference type="NCBIfam" id="NF000756">
    <property type="entry name" value="PRK00047.1"/>
    <property type="match status" value="1"/>
</dbReference>
<dbReference type="GO" id="GO:0004370">
    <property type="term" value="F:glycerol kinase activity"/>
    <property type="evidence" value="ECO:0007669"/>
    <property type="project" value="UniProtKB-UniRule"/>
</dbReference>
<dbReference type="UniPathway" id="UPA00618">
    <property type="reaction ID" value="UER00672"/>
</dbReference>